<feature type="region of interest" description="Disordered" evidence="1">
    <location>
        <begin position="327"/>
        <end position="393"/>
    </location>
</feature>
<feature type="transmembrane region" description="Helical" evidence="2">
    <location>
        <begin position="157"/>
        <end position="180"/>
    </location>
</feature>
<dbReference type="AlphaFoldDB" id="A0A067P2K6"/>
<sequence length="393" mass="41663">MAAESTATNTNNNPVPDIPSHWKDDFALPEPLLTLAGFLFVSALLISLGHPSLEPVWKICHASKKEWTEHKDRLSDRITNVTVVAGLMISSMAAFITTEPPVGGLLNYNQRGPYLLLLLSFGVTLGGLIVGSAMVFVMAKCEAPWFRDTLMGSRFRIICTIIVLAYPFISIGVSTALLAICSSTGPGTKEGAQERATEKELEPKGPLCEVPCLGCVQRNLECCAQLVKGAQTCWECKQQHVHCGTGVGGGAARAALPASTEPSVATALGELAAQVFDLSVSSLSGSEALVRLEAKLDTLTHQAAWIVEELTVGERASKVDWARPLEAAASTSEDNTEGGMEVDGAKAPCTGDTRADTTDAEEEEPVVGKGKGKMREASSDEEGSEGEESSKEE</sequence>
<feature type="transmembrane region" description="Helical" evidence="2">
    <location>
        <begin position="78"/>
        <end position="96"/>
    </location>
</feature>
<dbReference type="OrthoDB" id="2640035at2759"/>
<evidence type="ECO:0000256" key="1">
    <source>
        <dbReference type="SAM" id="MobiDB-lite"/>
    </source>
</evidence>
<keyword evidence="2" id="KW-0812">Transmembrane</keyword>
<dbReference type="InParanoid" id="A0A067P2K6"/>
<protein>
    <submittedName>
        <fullName evidence="3">Uncharacterized protein</fullName>
    </submittedName>
</protein>
<gene>
    <name evidence="3" type="ORF">PLEOSDRAFT_154812</name>
</gene>
<evidence type="ECO:0000313" key="3">
    <source>
        <dbReference type="EMBL" id="KDQ30106.1"/>
    </source>
</evidence>
<organism evidence="3 4">
    <name type="scientific">Pleurotus ostreatus (strain PC15)</name>
    <name type="common">Oyster mushroom</name>
    <dbReference type="NCBI Taxonomy" id="1137138"/>
    <lineage>
        <taxon>Eukaryota</taxon>
        <taxon>Fungi</taxon>
        <taxon>Dikarya</taxon>
        <taxon>Basidiomycota</taxon>
        <taxon>Agaricomycotina</taxon>
        <taxon>Agaricomycetes</taxon>
        <taxon>Agaricomycetidae</taxon>
        <taxon>Agaricales</taxon>
        <taxon>Pleurotineae</taxon>
        <taxon>Pleurotaceae</taxon>
        <taxon>Pleurotus</taxon>
    </lineage>
</organism>
<accession>A0A067P2K6</accession>
<feature type="transmembrane region" description="Helical" evidence="2">
    <location>
        <begin position="32"/>
        <end position="57"/>
    </location>
</feature>
<feature type="transmembrane region" description="Helical" evidence="2">
    <location>
        <begin position="116"/>
        <end position="137"/>
    </location>
</feature>
<dbReference type="HOGENOM" id="CLU_702301_0_0_1"/>
<dbReference type="VEuPathDB" id="FungiDB:PLEOSDRAFT_154812"/>
<reference evidence="4" key="1">
    <citation type="journal article" date="2014" name="Proc. Natl. Acad. Sci. U.S.A.">
        <title>Extensive sampling of basidiomycete genomes demonstrates inadequacy of the white-rot/brown-rot paradigm for wood decay fungi.</title>
        <authorList>
            <person name="Riley R."/>
            <person name="Salamov A.A."/>
            <person name="Brown D.W."/>
            <person name="Nagy L.G."/>
            <person name="Floudas D."/>
            <person name="Held B.W."/>
            <person name="Levasseur A."/>
            <person name="Lombard V."/>
            <person name="Morin E."/>
            <person name="Otillar R."/>
            <person name="Lindquist E.A."/>
            <person name="Sun H."/>
            <person name="LaButti K.M."/>
            <person name="Schmutz J."/>
            <person name="Jabbour D."/>
            <person name="Luo H."/>
            <person name="Baker S.E."/>
            <person name="Pisabarro A.G."/>
            <person name="Walton J.D."/>
            <person name="Blanchette R.A."/>
            <person name="Henrissat B."/>
            <person name="Martin F."/>
            <person name="Cullen D."/>
            <person name="Hibbett D.S."/>
            <person name="Grigoriev I.V."/>
        </authorList>
    </citation>
    <scope>NUCLEOTIDE SEQUENCE [LARGE SCALE GENOMIC DNA]</scope>
    <source>
        <strain evidence="4">PC15</strain>
    </source>
</reference>
<dbReference type="EMBL" id="KL198006">
    <property type="protein sequence ID" value="KDQ30106.1"/>
    <property type="molecule type" value="Genomic_DNA"/>
</dbReference>
<evidence type="ECO:0000313" key="4">
    <source>
        <dbReference type="Proteomes" id="UP000027073"/>
    </source>
</evidence>
<dbReference type="Proteomes" id="UP000027073">
    <property type="component" value="Unassembled WGS sequence"/>
</dbReference>
<keyword evidence="2" id="KW-0472">Membrane</keyword>
<name>A0A067P2K6_PLEO1</name>
<keyword evidence="2" id="KW-1133">Transmembrane helix</keyword>
<proteinExistence type="predicted"/>
<evidence type="ECO:0000256" key="2">
    <source>
        <dbReference type="SAM" id="Phobius"/>
    </source>
</evidence>